<dbReference type="Proteomes" id="UP001470230">
    <property type="component" value="Unassembled WGS sequence"/>
</dbReference>
<protein>
    <submittedName>
        <fullName evidence="2">Uncharacterized protein</fullName>
    </submittedName>
</protein>
<gene>
    <name evidence="2" type="ORF">M9Y10_029014</name>
</gene>
<feature type="region of interest" description="Disordered" evidence="1">
    <location>
        <begin position="862"/>
        <end position="998"/>
    </location>
</feature>
<evidence type="ECO:0000313" key="3">
    <source>
        <dbReference type="Proteomes" id="UP001470230"/>
    </source>
</evidence>
<sequence length="1068" mass="121858">MSKKNSLLNFVNIVNILVEPWTTNRIKEYESLFAQLKTNREKVAVMILTIFFQVPKVSIKSSKILSEKCHIPISDIPNALPQIVFNCLLRLIPVLSVKKDMTYTKVALMCASSLPTSQLRFLFEVFLKYPEFHLAHSVYSIMFDRDPTLSNFLSDNFEKCENLLPYAFSSFSLQPFSNEFILKVVSLFLSGKIQTTSSFFYSFCFYINRRLFPIDFETTDYFVLTLFQKIETFFAPHGHSYLFDLISKTLDDNPLPFISIHLFFQDFDENQIKSVFTSLIKGNGSIKSFFVLSQVVSSEKMKELYSIATCTRFCTYSVMKKNIYFFKRSLEKITSLHFELRMLSKILEIASIPEFENVSFEFLEIFKQFTTTASAMSDILKIFFTRDKKLISGMISRNTETKANVLTALYLLGNSPIVANPRLKTRFKSLTKALIPRINISDLKINCLMPKSLSSTLSRKNLTNEELSLFYYNLTVRQIKPAPFNIDNAVNIIGLFQINRDDLGYKVRENLPVPPDAFININQNQNKENIIPKSEIDQNFIENDATSQNSNGTEQNPIKNDNQISDQNSIEKSNSTETKSNLKRENTINSSTNKVYNLVFQSSIVDSLEPTKNIETKNLNRVNLVPYSTVVYNINPTLIENQESATNLVIQSFADNTEPLLSDNQKTLKLVLQTSVISSMQPTSDVEKEQKIPSKLSFQSTIISNVKPTQESVKNDKTEEIKLVFQSAVISNVKPTLELKPNNSNNLVIQPSLDENFDLIQANLVKTDISVIFSILPTKTSAEIQLENLKKNTISKYNTSTQTKPKKNDFIMSENTTIIEKVPPPTKSKFDICYDLNNTFEFSMLSDDNLSSQEFIEQEEPVIKSDNTTKSKNKDSQLKISENKTQKQLKISDNKNQKQLKISDNKNQKQSKISDNKNQKKNAPTSKELSKSRSYSLSKGNQTFEEKTTKQKSSQPNLPKPPSDAKKNNANQKQSNDMKSKTDNNDLIHQVPRPKSLNNIIDDDDENLHISSDDIGFALPSDDYEFSDSKSSYSLSGLSEFDDEELNKMFGDDKEVQMFADMLLPPDK</sequence>
<evidence type="ECO:0000256" key="1">
    <source>
        <dbReference type="SAM" id="MobiDB-lite"/>
    </source>
</evidence>
<reference evidence="2 3" key="1">
    <citation type="submission" date="2024-04" db="EMBL/GenBank/DDBJ databases">
        <title>Tritrichomonas musculus Genome.</title>
        <authorList>
            <person name="Alves-Ferreira E."/>
            <person name="Grigg M."/>
            <person name="Lorenzi H."/>
            <person name="Galac M."/>
        </authorList>
    </citation>
    <scope>NUCLEOTIDE SEQUENCE [LARGE SCALE GENOMIC DNA]</scope>
    <source>
        <strain evidence="2 3">EAF2021</strain>
    </source>
</reference>
<comment type="caution">
    <text evidence="2">The sequence shown here is derived from an EMBL/GenBank/DDBJ whole genome shotgun (WGS) entry which is preliminary data.</text>
</comment>
<feature type="compositionally biased region" description="Basic and acidic residues" evidence="1">
    <location>
        <begin position="976"/>
        <end position="986"/>
    </location>
</feature>
<feature type="compositionally biased region" description="Polar residues" evidence="1">
    <location>
        <begin position="544"/>
        <end position="579"/>
    </location>
</feature>
<organism evidence="2 3">
    <name type="scientific">Tritrichomonas musculus</name>
    <dbReference type="NCBI Taxonomy" id="1915356"/>
    <lineage>
        <taxon>Eukaryota</taxon>
        <taxon>Metamonada</taxon>
        <taxon>Parabasalia</taxon>
        <taxon>Tritrichomonadida</taxon>
        <taxon>Tritrichomonadidae</taxon>
        <taxon>Tritrichomonas</taxon>
    </lineage>
</organism>
<feature type="compositionally biased region" description="Basic and acidic residues" evidence="1">
    <location>
        <begin position="862"/>
        <end position="918"/>
    </location>
</feature>
<feature type="compositionally biased region" description="Polar residues" evidence="1">
    <location>
        <begin position="921"/>
        <end position="943"/>
    </location>
</feature>
<evidence type="ECO:0000313" key="2">
    <source>
        <dbReference type="EMBL" id="KAK8891794.1"/>
    </source>
</evidence>
<proteinExistence type="predicted"/>
<feature type="region of interest" description="Disordered" evidence="1">
    <location>
        <begin position="544"/>
        <end position="586"/>
    </location>
</feature>
<dbReference type="EMBL" id="JAPFFF010000004">
    <property type="protein sequence ID" value="KAK8891794.1"/>
    <property type="molecule type" value="Genomic_DNA"/>
</dbReference>
<accession>A0ABR2KKZ6</accession>
<name>A0ABR2KKZ6_9EUKA</name>
<keyword evidence="3" id="KW-1185">Reference proteome</keyword>